<gene>
    <name evidence="1" type="ORF">N199_08905</name>
</gene>
<comment type="caution">
    <text evidence="1">The sequence shown here is derived from an EMBL/GenBank/DDBJ whole genome shotgun (WGS) entry which is preliminary data.</text>
</comment>
<dbReference type="AlphaFoldDB" id="A0AAV3JQR4"/>
<reference evidence="1 2" key="1">
    <citation type="journal article" date="2013" name="Genome Announc.">
        <title>Multiple genome sequences of Helicobacter pylori strains of diverse disease and antibiotic resistance backgrounds from Malaysia.</title>
        <authorList>
            <person name="Rehvathy V."/>
            <person name="Tan M.H."/>
            <person name="Gunaletchumy S.P."/>
            <person name="Teh X."/>
            <person name="Wang S."/>
            <person name="Baybayan P."/>
            <person name="Singh S."/>
            <person name="Ashby M."/>
            <person name="Kaakoush N.O."/>
            <person name="Mitchell H.M."/>
            <person name="Croft L.J."/>
            <person name="Goh K.L."/>
            <person name="Loke M.F."/>
            <person name="Vadivelu J."/>
        </authorList>
    </citation>
    <scope>NUCLEOTIDE SEQUENCE [LARGE SCALE GENOMIC DNA]</scope>
    <source>
        <strain evidence="1 2">UM038</strain>
    </source>
</reference>
<sequence>MAKVLYLEISFLEFNHCFLKIFNFRDFLETPPLF</sequence>
<evidence type="ECO:0000313" key="2">
    <source>
        <dbReference type="Proteomes" id="UP000015451"/>
    </source>
</evidence>
<dbReference type="Proteomes" id="UP000015451">
    <property type="component" value="Unassembled WGS sequence"/>
</dbReference>
<name>A0AAV3JQR4_HELPX</name>
<protein>
    <submittedName>
        <fullName evidence="1">Uncharacterized protein</fullName>
    </submittedName>
</protein>
<organism evidence="1 2">
    <name type="scientific">Helicobacter pylori UM038</name>
    <dbReference type="NCBI Taxonomy" id="1352343"/>
    <lineage>
        <taxon>Bacteria</taxon>
        <taxon>Pseudomonadati</taxon>
        <taxon>Campylobacterota</taxon>
        <taxon>Epsilonproteobacteria</taxon>
        <taxon>Campylobacterales</taxon>
        <taxon>Helicobacteraceae</taxon>
        <taxon>Helicobacter</taxon>
    </lineage>
</organism>
<evidence type="ECO:0000313" key="1">
    <source>
        <dbReference type="EMBL" id="EPZ67748.1"/>
    </source>
</evidence>
<accession>A0AAV3JQR4</accession>
<proteinExistence type="predicted"/>
<dbReference type="EMBL" id="AUSL01000036">
    <property type="protein sequence ID" value="EPZ67748.1"/>
    <property type="molecule type" value="Genomic_DNA"/>
</dbReference>